<dbReference type="AlphaFoldDB" id="A0A1Y4LAL2"/>
<reference evidence="3" key="1">
    <citation type="submission" date="2017-04" db="EMBL/GenBank/DDBJ databases">
        <title>Function of individual gut microbiota members based on whole genome sequencing of pure cultures obtained from chicken caecum.</title>
        <authorList>
            <person name="Medvecky M."/>
            <person name="Cejkova D."/>
            <person name="Polansky O."/>
            <person name="Karasova D."/>
            <person name="Kubasova T."/>
            <person name="Cizek A."/>
            <person name="Rychlik I."/>
        </authorList>
    </citation>
    <scope>NUCLEOTIDE SEQUENCE [LARGE SCALE GENOMIC DNA]</scope>
    <source>
        <strain evidence="3">An180</strain>
    </source>
</reference>
<dbReference type="InterPro" id="IPR050570">
    <property type="entry name" value="Cell_wall_metabolism_enzyme"/>
</dbReference>
<dbReference type="PANTHER" id="PTHR21666">
    <property type="entry name" value="PEPTIDASE-RELATED"/>
    <property type="match status" value="1"/>
</dbReference>
<comment type="caution">
    <text evidence="2">The sequence shown here is derived from an EMBL/GenBank/DDBJ whole genome shotgun (WGS) entry which is preliminary data.</text>
</comment>
<organism evidence="2 3">
    <name type="scientific">Butyricicoccus pullicaecorum</name>
    <dbReference type="NCBI Taxonomy" id="501571"/>
    <lineage>
        <taxon>Bacteria</taxon>
        <taxon>Bacillati</taxon>
        <taxon>Bacillota</taxon>
        <taxon>Clostridia</taxon>
        <taxon>Eubacteriales</taxon>
        <taxon>Butyricicoccaceae</taxon>
        <taxon>Butyricicoccus</taxon>
    </lineage>
</organism>
<dbReference type="SUPFAM" id="SSF51261">
    <property type="entry name" value="Duplicated hybrid motif"/>
    <property type="match status" value="1"/>
</dbReference>
<dbReference type="CDD" id="cd12797">
    <property type="entry name" value="M23_peptidase"/>
    <property type="match status" value="1"/>
</dbReference>
<accession>A0A1Y4LAL2</accession>
<name>A0A1Y4LAL2_9FIRM</name>
<dbReference type="GO" id="GO:0004222">
    <property type="term" value="F:metalloendopeptidase activity"/>
    <property type="evidence" value="ECO:0007669"/>
    <property type="project" value="TreeGrafter"/>
</dbReference>
<dbReference type="EMBL" id="NFKK01000003">
    <property type="protein sequence ID" value="OUP53757.1"/>
    <property type="molecule type" value="Genomic_DNA"/>
</dbReference>
<sequence>MLPSAFSYSMVSTFSREGGIGMPRKQPNRLNGFEKLLLGIAFLFLSVTVLRTIQFEPFLRVQTAVQTFLTGNQSIEQAVQAVGSFTESDQLQAVFSDWFPTISPQGNQPVMESSVPSETLAATAAGVFPTQEADAVYPISLSNTQPVENAVLTSSFGPRVHPVTGQQSSFHKGIDLAAEQGNPIHALANSTVRTAAQSDSYGNYLILQHTDGICALYAHCEQLLVKEGEHIQAGQTIATVGDTGTATGYHLHLELWYAGKLLNPEDYIAL</sequence>
<dbReference type="Gene3D" id="2.70.70.10">
    <property type="entry name" value="Glucose Permease (Domain IIA)"/>
    <property type="match status" value="1"/>
</dbReference>
<evidence type="ECO:0000259" key="1">
    <source>
        <dbReference type="Pfam" id="PF01551"/>
    </source>
</evidence>
<dbReference type="InterPro" id="IPR011055">
    <property type="entry name" value="Dup_hybrid_motif"/>
</dbReference>
<gene>
    <name evidence="2" type="ORF">B5F17_04005</name>
</gene>
<evidence type="ECO:0000313" key="2">
    <source>
        <dbReference type="EMBL" id="OUP53757.1"/>
    </source>
</evidence>
<proteinExistence type="predicted"/>
<dbReference type="Pfam" id="PF01551">
    <property type="entry name" value="Peptidase_M23"/>
    <property type="match status" value="1"/>
</dbReference>
<dbReference type="InterPro" id="IPR016047">
    <property type="entry name" value="M23ase_b-sheet_dom"/>
</dbReference>
<protein>
    <recommendedName>
        <fullName evidence="1">M23ase beta-sheet core domain-containing protein</fullName>
    </recommendedName>
</protein>
<dbReference type="PANTHER" id="PTHR21666:SF270">
    <property type="entry name" value="MUREIN HYDROLASE ACTIVATOR ENVC"/>
    <property type="match status" value="1"/>
</dbReference>
<dbReference type="Proteomes" id="UP000195897">
    <property type="component" value="Unassembled WGS sequence"/>
</dbReference>
<evidence type="ECO:0000313" key="3">
    <source>
        <dbReference type="Proteomes" id="UP000195897"/>
    </source>
</evidence>
<feature type="domain" description="M23ase beta-sheet core" evidence="1">
    <location>
        <begin position="170"/>
        <end position="264"/>
    </location>
</feature>